<dbReference type="InterPro" id="IPR009057">
    <property type="entry name" value="Homeodomain-like_sf"/>
</dbReference>
<protein>
    <submittedName>
        <fullName evidence="6">AraC family transcriptional regulator</fullName>
    </submittedName>
</protein>
<dbReference type="PROSITE" id="PS01124">
    <property type="entry name" value="HTH_ARAC_FAMILY_2"/>
    <property type="match status" value="1"/>
</dbReference>
<sequence>MPGRPTIMLDRFNLPKPMDLDLLDSLLSLGAIDGRLDDRCDLLPPWTIEQGRSAQREMPYHAVMSGSAVAQAPGLEPTTLHAGDVLLLPSGDPHRIVDREEGPERTEGGAHSNTRRRAAGTVTVRETPGEATVMLCGRFVFGYAAWRLYRSLLPNYVIVRARPAGEQNGHDGADAAPSRLNRLLGLMKEESDRPEPGYAAVLRHLSAALFGLALRAAVDAEQAPVGMIALAAHPRLRELAMRIVRAPGQAWTIEDMGEIANMSRSSLIRSFGAAAGMTPAEFVTRVRIAEAGRLLKETEQSVAAIGEAVGYASDAAFQRAFKRETDMTPAAWRAAPSPLEPARAPRFVEIDGAKAH</sequence>
<keyword evidence="3" id="KW-0804">Transcription</keyword>
<accession>A0A3D8JWW3</accession>
<comment type="caution">
    <text evidence="6">The sequence shown here is derived from an EMBL/GenBank/DDBJ whole genome shotgun (WGS) entry which is preliminary data.</text>
</comment>
<evidence type="ECO:0000256" key="1">
    <source>
        <dbReference type="ARBA" id="ARBA00023015"/>
    </source>
</evidence>
<name>A0A3D8JWW3_9BURK</name>
<evidence type="ECO:0000313" key="7">
    <source>
        <dbReference type="Proteomes" id="UP000256838"/>
    </source>
</evidence>
<evidence type="ECO:0000313" key="6">
    <source>
        <dbReference type="EMBL" id="RDU97633.1"/>
    </source>
</evidence>
<dbReference type="SUPFAM" id="SSF46689">
    <property type="entry name" value="Homeodomain-like"/>
    <property type="match status" value="2"/>
</dbReference>
<dbReference type="PANTHER" id="PTHR46796:SF7">
    <property type="entry name" value="ARAC FAMILY TRANSCRIPTIONAL REGULATOR"/>
    <property type="match status" value="1"/>
</dbReference>
<dbReference type="PANTHER" id="PTHR46796">
    <property type="entry name" value="HTH-TYPE TRANSCRIPTIONAL ACTIVATOR RHAS-RELATED"/>
    <property type="match status" value="1"/>
</dbReference>
<dbReference type="Pfam" id="PF12852">
    <property type="entry name" value="Cupin_6"/>
    <property type="match status" value="1"/>
</dbReference>
<dbReference type="EMBL" id="QRGA01000009">
    <property type="protein sequence ID" value="RDU97633.1"/>
    <property type="molecule type" value="Genomic_DNA"/>
</dbReference>
<dbReference type="InterPro" id="IPR018060">
    <property type="entry name" value="HTH_AraC"/>
</dbReference>
<feature type="region of interest" description="Disordered" evidence="4">
    <location>
        <begin position="95"/>
        <end position="120"/>
    </location>
</feature>
<organism evidence="6 7">
    <name type="scientific">Trinickia dinghuensis</name>
    <dbReference type="NCBI Taxonomy" id="2291023"/>
    <lineage>
        <taxon>Bacteria</taxon>
        <taxon>Pseudomonadati</taxon>
        <taxon>Pseudomonadota</taxon>
        <taxon>Betaproteobacteria</taxon>
        <taxon>Burkholderiales</taxon>
        <taxon>Burkholderiaceae</taxon>
        <taxon>Trinickia</taxon>
    </lineage>
</organism>
<dbReference type="InterPro" id="IPR050204">
    <property type="entry name" value="AraC_XylS_family_regulators"/>
</dbReference>
<dbReference type="OrthoDB" id="9783876at2"/>
<gene>
    <name evidence="6" type="ORF">DWV00_17310</name>
</gene>
<evidence type="ECO:0000256" key="3">
    <source>
        <dbReference type="ARBA" id="ARBA00023163"/>
    </source>
</evidence>
<dbReference type="GO" id="GO:0043565">
    <property type="term" value="F:sequence-specific DNA binding"/>
    <property type="evidence" value="ECO:0007669"/>
    <property type="project" value="InterPro"/>
</dbReference>
<dbReference type="InterPro" id="IPR032783">
    <property type="entry name" value="AraC_lig"/>
</dbReference>
<dbReference type="Pfam" id="PF12833">
    <property type="entry name" value="HTH_18"/>
    <property type="match status" value="1"/>
</dbReference>
<evidence type="ECO:0000256" key="2">
    <source>
        <dbReference type="ARBA" id="ARBA00023125"/>
    </source>
</evidence>
<feature type="domain" description="HTH araC/xylS-type" evidence="5">
    <location>
        <begin position="237"/>
        <end position="335"/>
    </location>
</feature>
<dbReference type="GO" id="GO:0003700">
    <property type="term" value="F:DNA-binding transcription factor activity"/>
    <property type="evidence" value="ECO:0007669"/>
    <property type="project" value="InterPro"/>
</dbReference>
<keyword evidence="7" id="KW-1185">Reference proteome</keyword>
<evidence type="ECO:0000259" key="5">
    <source>
        <dbReference type="PROSITE" id="PS01124"/>
    </source>
</evidence>
<feature type="compositionally biased region" description="Basic and acidic residues" evidence="4">
    <location>
        <begin position="95"/>
        <end position="108"/>
    </location>
</feature>
<keyword evidence="1" id="KW-0805">Transcription regulation</keyword>
<evidence type="ECO:0000256" key="4">
    <source>
        <dbReference type="SAM" id="MobiDB-lite"/>
    </source>
</evidence>
<dbReference type="AlphaFoldDB" id="A0A3D8JWW3"/>
<dbReference type="SMART" id="SM00342">
    <property type="entry name" value="HTH_ARAC"/>
    <property type="match status" value="1"/>
</dbReference>
<reference evidence="6 7" key="1">
    <citation type="submission" date="2018-08" db="EMBL/GenBank/DDBJ databases">
        <title>Paraburkholderia sp. DHOM06 isolated from forest soil.</title>
        <authorList>
            <person name="Gao Z.-H."/>
            <person name="Qiu L.-H."/>
        </authorList>
    </citation>
    <scope>NUCLEOTIDE SEQUENCE [LARGE SCALE GENOMIC DNA]</scope>
    <source>
        <strain evidence="6 7">DHOM06</strain>
    </source>
</reference>
<dbReference type="Proteomes" id="UP000256838">
    <property type="component" value="Unassembled WGS sequence"/>
</dbReference>
<dbReference type="Gene3D" id="1.10.10.60">
    <property type="entry name" value="Homeodomain-like"/>
    <property type="match status" value="2"/>
</dbReference>
<proteinExistence type="predicted"/>
<keyword evidence="2" id="KW-0238">DNA-binding</keyword>